<keyword evidence="5 6" id="KW-0472">Membrane</keyword>
<evidence type="ECO:0000256" key="6">
    <source>
        <dbReference type="SAM" id="Phobius"/>
    </source>
</evidence>
<evidence type="ECO:0000256" key="5">
    <source>
        <dbReference type="ARBA" id="ARBA00023136"/>
    </source>
</evidence>
<keyword evidence="4 6" id="KW-1133">Transmembrane helix</keyword>
<evidence type="ECO:0000256" key="4">
    <source>
        <dbReference type="ARBA" id="ARBA00022989"/>
    </source>
</evidence>
<keyword evidence="8" id="KW-1185">Reference proteome</keyword>
<dbReference type="InterPro" id="IPR003377">
    <property type="entry name" value="Cornichon"/>
</dbReference>
<name>A0ABP0UYP2_9BRYO</name>
<sequence length="182" mass="21161">MAGDVVLWFICFFAVASLLGILVYQLMCLSDLEFDYINPFDTAKRINKVIELEFVIHAGMTVLLLLCGVWLMFFINLPLLYLHARLYLRRQHLVDVTEIFNQLDYEKTYRLLKLGFYLVLLLVVIYRCSILLITPQFLIEIAIENCCYTCCISKGISIACMLVAINKYIFTPYQCCPDFHLV</sequence>
<dbReference type="SMART" id="SM01398">
    <property type="entry name" value="Cornichon"/>
    <property type="match status" value="1"/>
</dbReference>
<reference evidence="7" key="1">
    <citation type="submission" date="2024-02" db="EMBL/GenBank/DDBJ databases">
        <authorList>
            <consortium name="ELIXIR-Norway"/>
            <consortium name="Elixir Norway"/>
        </authorList>
    </citation>
    <scope>NUCLEOTIDE SEQUENCE</scope>
</reference>
<comment type="subcellular location">
    <subcellularLocation>
        <location evidence="1">Membrane</location>
        <topology evidence="1">Multi-pass membrane protein</topology>
    </subcellularLocation>
</comment>
<accession>A0ABP0UYP2</accession>
<dbReference type="PANTHER" id="PTHR12290">
    <property type="entry name" value="CORNICHON-RELATED"/>
    <property type="match status" value="1"/>
</dbReference>
<protein>
    <submittedName>
        <fullName evidence="7">Uncharacterized protein</fullName>
    </submittedName>
</protein>
<organism evidence="7 8">
    <name type="scientific">Sphagnum troendelagicum</name>
    <dbReference type="NCBI Taxonomy" id="128251"/>
    <lineage>
        <taxon>Eukaryota</taxon>
        <taxon>Viridiplantae</taxon>
        <taxon>Streptophyta</taxon>
        <taxon>Embryophyta</taxon>
        <taxon>Bryophyta</taxon>
        <taxon>Sphagnophytina</taxon>
        <taxon>Sphagnopsida</taxon>
        <taxon>Sphagnales</taxon>
        <taxon>Sphagnaceae</taxon>
        <taxon>Sphagnum</taxon>
    </lineage>
</organism>
<feature type="transmembrane region" description="Helical" evidence="6">
    <location>
        <begin position="54"/>
        <end position="75"/>
    </location>
</feature>
<feature type="transmembrane region" description="Helical" evidence="6">
    <location>
        <begin position="114"/>
        <end position="133"/>
    </location>
</feature>
<comment type="similarity">
    <text evidence="2">Belongs to the cornichon family.</text>
</comment>
<evidence type="ECO:0000256" key="2">
    <source>
        <dbReference type="ARBA" id="ARBA00010095"/>
    </source>
</evidence>
<gene>
    <name evidence="7" type="ORF">CSSPTR1EN2_LOCUS21654</name>
</gene>
<evidence type="ECO:0000313" key="8">
    <source>
        <dbReference type="Proteomes" id="UP001497512"/>
    </source>
</evidence>
<dbReference type="EMBL" id="OZ019900">
    <property type="protein sequence ID" value="CAK9233741.1"/>
    <property type="molecule type" value="Genomic_DNA"/>
</dbReference>
<dbReference type="Proteomes" id="UP001497512">
    <property type="component" value="Chromosome 8"/>
</dbReference>
<proteinExistence type="inferred from homology"/>
<keyword evidence="3 6" id="KW-0812">Transmembrane</keyword>
<evidence type="ECO:0000256" key="1">
    <source>
        <dbReference type="ARBA" id="ARBA00004141"/>
    </source>
</evidence>
<evidence type="ECO:0000313" key="7">
    <source>
        <dbReference type="EMBL" id="CAK9233741.1"/>
    </source>
</evidence>
<feature type="transmembrane region" description="Helical" evidence="6">
    <location>
        <begin position="6"/>
        <end position="24"/>
    </location>
</feature>
<dbReference type="Pfam" id="PF03311">
    <property type="entry name" value="Cornichon"/>
    <property type="match status" value="1"/>
</dbReference>
<evidence type="ECO:0000256" key="3">
    <source>
        <dbReference type="ARBA" id="ARBA00022692"/>
    </source>
</evidence>